<dbReference type="Proteomes" id="UP000290870">
    <property type="component" value="Unassembled WGS sequence"/>
</dbReference>
<dbReference type="RefSeq" id="WP_128985584.1">
    <property type="nucleotide sequence ID" value="NZ_PDJZ01000002.1"/>
</dbReference>
<dbReference type="EMBL" id="PDJZ01000002">
    <property type="protein sequence ID" value="RXJ85360.1"/>
    <property type="molecule type" value="Genomic_DNA"/>
</dbReference>
<proteinExistence type="predicted"/>
<dbReference type="InterPro" id="IPR046900">
    <property type="entry name" value="ABC-3C_MC7"/>
</dbReference>
<accession>A0A4Q0ZHN0</accession>
<sequence>MLLPSKFTSFQESIIYKMILILELEERKINVNLLYQKVKNKFTSIDEFIFALDGLYALGYITIDEEDIKYVS</sequence>
<comment type="caution">
    <text evidence="1">The sequence shown here is derived from an EMBL/GenBank/DDBJ whole genome shotgun (WGS) entry which is preliminary data.</text>
</comment>
<dbReference type="OrthoDB" id="6637044at2"/>
<evidence type="ECO:0000313" key="2">
    <source>
        <dbReference type="Proteomes" id="UP000290870"/>
    </source>
</evidence>
<evidence type="ECO:0000313" key="1">
    <source>
        <dbReference type="EMBL" id="RXJ85360.1"/>
    </source>
</evidence>
<gene>
    <name evidence="1" type="ORF">CRU90_01930</name>
</gene>
<organism evidence="1 2">
    <name type="scientific">Arcobacter cloacae</name>
    <dbReference type="NCBI Taxonomy" id="1054034"/>
    <lineage>
        <taxon>Bacteria</taxon>
        <taxon>Pseudomonadati</taxon>
        <taxon>Campylobacterota</taxon>
        <taxon>Epsilonproteobacteria</taxon>
        <taxon>Campylobacterales</taxon>
        <taxon>Arcobacteraceae</taxon>
        <taxon>Arcobacter</taxon>
    </lineage>
</organism>
<name>A0A4Q0ZHN0_9BACT</name>
<dbReference type="Pfam" id="PF20292">
    <property type="entry name" value="MC7"/>
    <property type="match status" value="1"/>
</dbReference>
<protein>
    <submittedName>
        <fullName evidence="1">Uncharacterized protein</fullName>
    </submittedName>
</protein>
<reference evidence="1 2" key="1">
    <citation type="submission" date="2017-10" db="EMBL/GenBank/DDBJ databases">
        <title>Genomics of the genus Arcobacter.</title>
        <authorList>
            <person name="Perez-Cataluna A."/>
            <person name="Figueras M.J."/>
        </authorList>
    </citation>
    <scope>NUCLEOTIDE SEQUENCE [LARGE SCALE GENOMIC DNA]</scope>
    <source>
        <strain evidence="1 2">F26</strain>
    </source>
</reference>
<dbReference type="AlphaFoldDB" id="A0A4Q0ZHN0"/>